<dbReference type="RefSeq" id="WP_188388030.1">
    <property type="nucleotide sequence ID" value="NZ_BMFK01000001.1"/>
</dbReference>
<reference evidence="1" key="2">
    <citation type="submission" date="2020-09" db="EMBL/GenBank/DDBJ databases">
        <authorList>
            <person name="Sun Q."/>
            <person name="Zhou Y."/>
        </authorList>
    </citation>
    <scope>NUCLEOTIDE SEQUENCE</scope>
    <source>
        <strain evidence="1">CGMCC 1.12698</strain>
    </source>
</reference>
<evidence type="ECO:0000313" key="2">
    <source>
        <dbReference type="Proteomes" id="UP000605259"/>
    </source>
</evidence>
<accession>A0A917ARH8</accession>
<reference evidence="1" key="1">
    <citation type="journal article" date="2014" name="Int. J. Syst. Evol. Microbiol.">
        <title>Complete genome sequence of Corynebacterium casei LMG S-19264T (=DSM 44701T), isolated from a smear-ripened cheese.</title>
        <authorList>
            <consortium name="US DOE Joint Genome Institute (JGI-PGF)"/>
            <person name="Walter F."/>
            <person name="Albersmeier A."/>
            <person name="Kalinowski J."/>
            <person name="Ruckert C."/>
        </authorList>
    </citation>
    <scope>NUCLEOTIDE SEQUENCE</scope>
    <source>
        <strain evidence="1">CGMCC 1.12698</strain>
    </source>
</reference>
<dbReference type="EMBL" id="BMFK01000001">
    <property type="protein sequence ID" value="GGE68333.1"/>
    <property type="molecule type" value="Genomic_DNA"/>
</dbReference>
<proteinExistence type="predicted"/>
<keyword evidence="2" id="KW-1185">Reference proteome</keyword>
<gene>
    <name evidence="1" type="ORF">GCM10007140_18010</name>
</gene>
<evidence type="ECO:0000313" key="1">
    <source>
        <dbReference type="EMBL" id="GGE68333.1"/>
    </source>
</evidence>
<sequence length="81" mass="9584">MIGTKATEILIMLLIIVGIVSCSRQQQEERTMPVFFMHDKREQLYNEYVYGVGSDVSFCHYFSFCLKIYSKLFLLFRNMLV</sequence>
<name>A0A917ARH8_9BACI</name>
<dbReference type="Proteomes" id="UP000605259">
    <property type="component" value="Unassembled WGS sequence"/>
</dbReference>
<dbReference type="PROSITE" id="PS51257">
    <property type="entry name" value="PROKAR_LIPOPROTEIN"/>
    <property type="match status" value="1"/>
</dbReference>
<organism evidence="1 2">
    <name type="scientific">Priestia taiwanensis</name>
    <dbReference type="NCBI Taxonomy" id="1347902"/>
    <lineage>
        <taxon>Bacteria</taxon>
        <taxon>Bacillati</taxon>
        <taxon>Bacillota</taxon>
        <taxon>Bacilli</taxon>
        <taxon>Bacillales</taxon>
        <taxon>Bacillaceae</taxon>
        <taxon>Priestia</taxon>
    </lineage>
</organism>
<dbReference type="AlphaFoldDB" id="A0A917ARH8"/>
<comment type="caution">
    <text evidence="1">The sequence shown here is derived from an EMBL/GenBank/DDBJ whole genome shotgun (WGS) entry which is preliminary data.</text>
</comment>
<protein>
    <submittedName>
        <fullName evidence="1">Uncharacterized protein</fullName>
    </submittedName>
</protein>